<keyword evidence="2" id="KW-1185">Reference proteome</keyword>
<evidence type="ECO:0000313" key="2">
    <source>
        <dbReference type="Proteomes" id="UP000188318"/>
    </source>
</evidence>
<dbReference type="EMBL" id="KV907513">
    <property type="protein sequence ID" value="OOF90990.1"/>
    <property type="molecule type" value="Genomic_DNA"/>
</dbReference>
<name>A0A1R3R936_ASPC5</name>
<sequence length="109" mass="12222">MQYDVRDVACTTNASHRKILDRSVKVCQAVLLVHIQTQGFPDLGKYATQEFPQTTGTTIVFELRPRPHTSHASGTFITPRLKKTATDCRLFVGKYLAAMLFLARSNRPA</sequence>
<dbReference type="Proteomes" id="UP000188318">
    <property type="component" value="Unassembled WGS sequence"/>
</dbReference>
<dbReference type="VEuPathDB" id="FungiDB:ASPCADRAFT_134714"/>
<dbReference type="AlphaFoldDB" id="A0A1R3R936"/>
<accession>A0A1R3R936</accession>
<proteinExistence type="predicted"/>
<organism evidence="1 2">
    <name type="scientific">Aspergillus carbonarius (strain ITEM 5010)</name>
    <dbReference type="NCBI Taxonomy" id="602072"/>
    <lineage>
        <taxon>Eukaryota</taxon>
        <taxon>Fungi</taxon>
        <taxon>Dikarya</taxon>
        <taxon>Ascomycota</taxon>
        <taxon>Pezizomycotina</taxon>
        <taxon>Eurotiomycetes</taxon>
        <taxon>Eurotiomycetidae</taxon>
        <taxon>Eurotiales</taxon>
        <taxon>Aspergillaceae</taxon>
        <taxon>Aspergillus</taxon>
        <taxon>Aspergillus subgen. Circumdati</taxon>
    </lineage>
</organism>
<protein>
    <submittedName>
        <fullName evidence="1">Uncharacterized protein</fullName>
    </submittedName>
</protein>
<evidence type="ECO:0000313" key="1">
    <source>
        <dbReference type="EMBL" id="OOF90990.1"/>
    </source>
</evidence>
<reference evidence="2" key="1">
    <citation type="journal article" date="2017" name="Genome Biol.">
        <title>Comparative genomics reveals high biological diversity and specific adaptations in the industrially and medically important fungal genus Aspergillus.</title>
        <authorList>
            <person name="de Vries R.P."/>
            <person name="Riley R."/>
            <person name="Wiebenga A."/>
            <person name="Aguilar-Osorio G."/>
            <person name="Amillis S."/>
            <person name="Uchima C.A."/>
            <person name="Anderluh G."/>
            <person name="Asadollahi M."/>
            <person name="Askin M."/>
            <person name="Barry K."/>
            <person name="Battaglia E."/>
            <person name="Bayram O."/>
            <person name="Benocci T."/>
            <person name="Braus-Stromeyer S.A."/>
            <person name="Caldana C."/>
            <person name="Canovas D."/>
            <person name="Cerqueira G.C."/>
            <person name="Chen F."/>
            <person name="Chen W."/>
            <person name="Choi C."/>
            <person name="Clum A."/>
            <person name="Dos Santos R.A."/>
            <person name="Damasio A.R."/>
            <person name="Diallinas G."/>
            <person name="Emri T."/>
            <person name="Fekete E."/>
            <person name="Flipphi M."/>
            <person name="Freyberg S."/>
            <person name="Gallo A."/>
            <person name="Gournas C."/>
            <person name="Habgood R."/>
            <person name="Hainaut M."/>
            <person name="Harispe M.L."/>
            <person name="Henrissat B."/>
            <person name="Hilden K.S."/>
            <person name="Hope R."/>
            <person name="Hossain A."/>
            <person name="Karabika E."/>
            <person name="Karaffa L."/>
            <person name="Karanyi Z."/>
            <person name="Krasevec N."/>
            <person name="Kuo A."/>
            <person name="Kusch H."/>
            <person name="LaButti K."/>
            <person name="Lagendijk E.L."/>
            <person name="Lapidus A."/>
            <person name="Levasseur A."/>
            <person name="Lindquist E."/>
            <person name="Lipzen A."/>
            <person name="Logrieco A.F."/>
            <person name="MacCabe A."/>
            <person name="Maekelae M.R."/>
            <person name="Malavazi I."/>
            <person name="Melin P."/>
            <person name="Meyer V."/>
            <person name="Mielnichuk N."/>
            <person name="Miskei M."/>
            <person name="Molnar A.P."/>
            <person name="Mule G."/>
            <person name="Ngan C.Y."/>
            <person name="Orejas M."/>
            <person name="Orosz E."/>
            <person name="Ouedraogo J.P."/>
            <person name="Overkamp K.M."/>
            <person name="Park H.-S."/>
            <person name="Perrone G."/>
            <person name="Piumi F."/>
            <person name="Punt P.J."/>
            <person name="Ram A.F."/>
            <person name="Ramon A."/>
            <person name="Rauscher S."/>
            <person name="Record E."/>
            <person name="Riano-Pachon D.M."/>
            <person name="Robert V."/>
            <person name="Roehrig J."/>
            <person name="Ruller R."/>
            <person name="Salamov A."/>
            <person name="Salih N.S."/>
            <person name="Samson R.A."/>
            <person name="Sandor E."/>
            <person name="Sanguinetti M."/>
            <person name="Schuetze T."/>
            <person name="Sepcic K."/>
            <person name="Shelest E."/>
            <person name="Sherlock G."/>
            <person name="Sophianopoulou V."/>
            <person name="Squina F.M."/>
            <person name="Sun H."/>
            <person name="Susca A."/>
            <person name="Todd R.B."/>
            <person name="Tsang A."/>
            <person name="Unkles S.E."/>
            <person name="van de Wiele N."/>
            <person name="van Rossen-Uffink D."/>
            <person name="Oliveira J.V."/>
            <person name="Vesth T.C."/>
            <person name="Visser J."/>
            <person name="Yu J.-H."/>
            <person name="Zhou M."/>
            <person name="Andersen M.R."/>
            <person name="Archer D.B."/>
            <person name="Baker S.E."/>
            <person name="Benoit I."/>
            <person name="Brakhage A.A."/>
            <person name="Braus G.H."/>
            <person name="Fischer R."/>
            <person name="Frisvad J.C."/>
            <person name="Goldman G.H."/>
            <person name="Houbraken J."/>
            <person name="Oakley B."/>
            <person name="Pocsi I."/>
            <person name="Scazzocchio C."/>
            <person name="Seiboth B."/>
            <person name="vanKuyk P.A."/>
            <person name="Wortman J."/>
            <person name="Dyer P.S."/>
            <person name="Grigoriev I.V."/>
        </authorList>
    </citation>
    <scope>NUCLEOTIDE SEQUENCE [LARGE SCALE GENOMIC DNA]</scope>
    <source>
        <strain evidence="2">ITEM 5010</strain>
    </source>
</reference>
<gene>
    <name evidence="1" type="ORF">ASPCADRAFT_134714</name>
</gene>